<evidence type="ECO:0000313" key="3">
    <source>
        <dbReference type="Proteomes" id="UP000679725"/>
    </source>
</evidence>
<evidence type="ECO:0000259" key="1">
    <source>
        <dbReference type="Pfam" id="PF13723"/>
    </source>
</evidence>
<reference evidence="2 3" key="1">
    <citation type="submission" date="2021-04" db="EMBL/GenBank/DDBJ databases">
        <authorList>
            <person name="Rodrigo-Torres L."/>
            <person name="Arahal R. D."/>
            <person name="Lucena T."/>
        </authorList>
    </citation>
    <scope>NUCLEOTIDE SEQUENCE [LARGE SCALE GENOMIC DNA]</scope>
    <source>
        <strain evidence="2 3">CECT 9623</strain>
    </source>
</reference>
<dbReference type="InterPro" id="IPR014030">
    <property type="entry name" value="Ketoacyl_synth_N"/>
</dbReference>
<gene>
    <name evidence="2" type="ORF">DYBT9623_00384</name>
</gene>
<comment type="caution">
    <text evidence="2">The sequence shown here is derived from an EMBL/GenBank/DDBJ whole genome shotgun (WGS) entry which is preliminary data.</text>
</comment>
<accession>A0ABM8UJU7</accession>
<dbReference type="EMBL" id="CAJRAU010000001">
    <property type="protein sequence ID" value="CAG5067663.1"/>
    <property type="molecule type" value="Genomic_DNA"/>
</dbReference>
<evidence type="ECO:0000313" key="2">
    <source>
        <dbReference type="EMBL" id="CAG5067663.1"/>
    </source>
</evidence>
<sequence length="324" mass="35085">MEKNTYYITAASTISHQDTFGKTGFSDSMSPVVPPALITPDYKAFIDAGLLRRMSKILRMAVACAKDCLAQTGLDQPDAIITGTGLGCLQDTDKFLNTSLTVEGLLPPTAFIQSTHNTMAGQISLSLGNHGYNMTHTQNTLSFEHAMVDALLLLDEGEEHILVGAADEHIEILSEITSHLGYAPGFPLTSGASFFTISKEKGEGTVARIADCEPVAFAKDPVKKLTRFLNNNSLEINDLSKIIYAVPGNANEGEYESIWRKAGLDPEKCINYLSLCGVYPTASAFALNYAVDLISQDRSLKNILIFNALRKENLGLTLVQSVEA</sequence>
<dbReference type="Gene3D" id="3.40.47.10">
    <property type="match status" value="1"/>
</dbReference>
<keyword evidence="3" id="KW-1185">Reference proteome</keyword>
<dbReference type="SUPFAM" id="SSF53901">
    <property type="entry name" value="Thiolase-like"/>
    <property type="match status" value="1"/>
</dbReference>
<name>A0ABM8UJU7_9BACT</name>
<dbReference type="Proteomes" id="UP000679725">
    <property type="component" value="Unassembled WGS sequence"/>
</dbReference>
<dbReference type="InterPro" id="IPR016039">
    <property type="entry name" value="Thiolase-like"/>
</dbReference>
<dbReference type="Pfam" id="PF13723">
    <property type="entry name" value="Ketoacyl-synt_2"/>
    <property type="match status" value="1"/>
</dbReference>
<organism evidence="2 3">
    <name type="scientific">Dyadobacter linearis</name>
    <dbReference type="NCBI Taxonomy" id="2823330"/>
    <lineage>
        <taxon>Bacteria</taxon>
        <taxon>Pseudomonadati</taxon>
        <taxon>Bacteroidota</taxon>
        <taxon>Cytophagia</taxon>
        <taxon>Cytophagales</taxon>
        <taxon>Spirosomataceae</taxon>
        <taxon>Dyadobacter</taxon>
    </lineage>
</organism>
<feature type="domain" description="Beta-ketoacyl synthase-like N-terminal" evidence="1">
    <location>
        <begin position="44"/>
        <end position="193"/>
    </location>
</feature>
<protein>
    <recommendedName>
        <fullName evidence="1">Beta-ketoacyl synthase-like N-terminal domain-containing protein</fullName>
    </recommendedName>
</protein>
<proteinExistence type="predicted"/>